<dbReference type="InterPro" id="IPR017452">
    <property type="entry name" value="GPCR_Rhodpsn_7TM"/>
</dbReference>
<feature type="transmembrane region" description="Helical" evidence="11">
    <location>
        <begin position="194"/>
        <end position="215"/>
    </location>
</feature>
<feature type="transmembrane region" description="Helical" evidence="11">
    <location>
        <begin position="145"/>
        <end position="165"/>
    </location>
</feature>
<dbReference type="SUPFAM" id="SSF81321">
    <property type="entry name" value="Family A G protein-coupled receptor-like"/>
    <property type="match status" value="1"/>
</dbReference>
<feature type="transmembrane region" description="Helical" evidence="11">
    <location>
        <begin position="337"/>
        <end position="361"/>
    </location>
</feature>
<evidence type="ECO:0000259" key="12">
    <source>
        <dbReference type="PROSITE" id="PS50262"/>
    </source>
</evidence>
<keyword evidence="4 11" id="KW-1133">Transmembrane helix</keyword>
<evidence type="ECO:0000256" key="3">
    <source>
        <dbReference type="ARBA" id="ARBA00022692"/>
    </source>
</evidence>
<dbReference type="CDD" id="cd15063">
    <property type="entry name" value="7tmA_Octopamine_R"/>
    <property type="match status" value="1"/>
</dbReference>
<dbReference type="PROSITE" id="PS00237">
    <property type="entry name" value="G_PROTEIN_RECEP_F1_1"/>
    <property type="match status" value="1"/>
</dbReference>
<comment type="subcellular location">
    <subcellularLocation>
        <location evidence="1">Cell membrane</location>
        <topology evidence="1">Multi-pass membrane protein</topology>
    </subcellularLocation>
</comment>
<evidence type="ECO:0000256" key="7">
    <source>
        <dbReference type="ARBA" id="ARBA00023170"/>
    </source>
</evidence>
<dbReference type="PRINTS" id="PR00237">
    <property type="entry name" value="GPCRRHODOPSN"/>
</dbReference>
<dbReference type="InterPro" id="IPR000995">
    <property type="entry name" value="Musac_Ach_rcpt"/>
</dbReference>
<feature type="transmembrane region" description="Helical" evidence="11">
    <location>
        <begin position="373"/>
        <end position="392"/>
    </location>
</feature>
<evidence type="ECO:0000256" key="9">
    <source>
        <dbReference type="ARBA" id="ARBA00023224"/>
    </source>
</evidence>
<keyword evidence="5 10" id="KW-0297">G-protein coupled receptor</keyword>
<dbReference type="InterPro" id="IPR000276">
    <property type="entry name" value="GPCR_Rhodpsn"/>
</dbReference>
<dbReference type="PRINTS" id="PR00243">
    <property type="entry name" value="MUSCARINICR"/>
</dbReference>
<evidence type="ECO:0000313" key="13">
    <source>
        <dbReference type="Proteomes" id="UP000694865"/>
    </source>
</evidence>
<keyword evidence="8" id="KW-0325">Glycoprotein</keyword>
<keyword evidence="9 10" id="KW-0807">Transducer</keyword>
<evidence type="ECO:0000256" key="6">
    <source>
        <dbReference type="ARBA" id="ARBA00023136"/>
    </source>
</evidence>
<gene>
    <name evidence="14" type="primary">LOC100374343</name>
</gene>
<sequence>MTNTEQANLSCNNYIEDANITNIFTVQLVVETIALGVLNLMVICGNILVILAVGISRKLRSVTNHFIVSLAMADLLLGVSVLPFSATLELLSFWVFGKTWCVIWLAVDVLICTASILNLCAISLDRYIAITRPMSYCHIMSKCRAKTLIAAVWIVAFLISFPPLVGWNERNNSVIGMFHTYNRKQCTLTSEPSYIVYSALGSFFIPMCIMLFLYWRIYREATEAMKSNKRGYKLTRGNAAVSNLDEALRSSLVLRIHRGNSSRSKDYLHRCMYNGYAYRSAVTGTNRKKRDRLRCFIGQQTRNGRLQRESERSGRKSSTKITEHLKKLHKETRAAKTLAIIVGVFILCWMPFFTVYLIGAFCPNCTPTVVFKIFFWAGYCNSAINPFIYARFSKDFRHAFKYILGCCSKGMLGKSSMVSVSRCSNTGRDSVIMTTIDHPIFRRRSSSRSSHEAQNVIVHTGINV</sequence>
<keyword evidence="13" id="KW-1185">Reference proteome</keyword>
<dbReference type="Pfam" id="PF00001">
    <property type="entry name" value="7tm_1"/>
    <property type="match status" value="1"/>
</dbReference>
<keyword evidence="3 10" id="KW-0812">Transmembrane</keyword>
<dbReference type="Gene3D" id="1.20.1070.10">
    <property type="entry name" value="Rhodopsin 7-helix transmembrane proteins"/>
    <property type="match status" value="1"/>
</dbReference>
<evidence type="ECO:0000256" key="8">
    <source>
        <dbReference type="ARBA" id="ARBA00023180"/>
    </source>
</evidence>
<name>A0ABM0MT41_SACKO</name>
<accession>A0ABM0MT41</accession>
<reference evidence="14" key="1">
    <citation type="submission" date="2025-08" db="UniProtKB">
        <authorList>
            <consortium name="RefSeq"/>
        </authorList>
    </citation>
    <scope>IDENTIFICATION</scope>
    <source>
        <tissue evidence="14">Testes</tissue>
    </source>
</reference>
<dbReference type="GeneID" id="100374343"/>
<organism evidence="13 14">
    <name type="scientific">Saccoglossus kowalevskii</name>
    <name type="common">Acorn worm</name>
    <dbReference type="NCBI Taxonomy" id="10224"/>
    <lineage>
        <taxon>Eukaryota</taxon>
        <taxon>Metazoa</taxon>
        <taxon>Hemichordata</taxon>
        <taxon>Enteropneusta</taxon>
        <taxon>Harrimaniidae</taxon>
        <taxon>Saccoglossus</taxon>
    </lineage>
</organism>
<dbReference type="PANTHER" id="PTHR24248">
    <property type="entry name" value="ADRENERGIC RECEPTOR-RELATED G-PROTEIN COUPLED RECEPTOR"/>
    <property type="match status" value="1"/>
</dbReference>
<evidence type="ECO:0000313" key="14">
    <source>
        <dbReference type="RefSeq" id="XP_006823182.1"/>
    </source>
</evidence>
<keyword evidence="6 11" id="KW-0472">Membrane</keyword>
<keyword evidence="2" id="KW-1003">Cell membrane</keyword>
<dbReference type="SMART" id="SM01381">
    <property type="entry name" value="7TM_GPCR_Srsx"/>
    <property type="match status" value="1"/>
</dbReference>
<keyword evidence="7 10" id="KW-0675">Receptor</keyword>
<dbReference type="PANTHER" id="PTHR24248:SF174">
    <property type="entry name" value="TYRAMINE_OCTOPAMINE RECEPTOR"/>
    <property type="match status" value="1"/>
</dbReference>
<feature type="transmembrane region" description="Helical" evidence="11">
    <location>
        <begin position="33"/>
        <end position="55"/>
    </location>
</feature>
<dbReference type="Proteomes" id="UP000694865">
    <property type="component" value="Unplaced"/>
</dbReference>
<feature type="transmembrane region" description="Helical" evidence="11">
    <location>
        <begin position="67"/>
        <end position="96"/>
    </location>
</feature>
<feature type="transmembrane region" description="Helical" evidence="11">
    <location>
        <begin position="102"/>
        <end position="124"/>
    </location>
</feature>
<evidence type="ECO:0000256" key="11">
    <source>
        <dbReference type="SAM" id="Phobius"/>
    </source>
</evidence>
<evidence type="ECO:0000256" key="1">
    <source>
        <dbReference type="ARBA" id="ARBA00004651"/>
    </source>
</evidence>
<evidence type="ECO:0000256" key="2">
    <source>
        <dbReference type="ARBA" id="ARBA00022475"/>
    </source>
</evidence>
<dbReference type="PROSITE" id="PS50262">
    <property type="entry name" value="G_PROTEIN_RECEP_F1_2"/>
    <property type="match status" value="1"/>
</dbReference>
<proteinExistence type="inferred from homology"/>
<feature type="domain" description="G-protein coupled receptors family 1 profile" evidence="12">
    <location>
        <begin position="45"/>
        <end position="389"/>
    </location>
</feature>
<dbReference type="RefSeq" id="XP_006823182.1">
    <property type="nucleotide sequence ID" value="XM_006823119.1"/>
</dbReference>
<evidence type="ECO:0000256" key="4">
    <source>
        <dbReference type="ARBA" id="ARBA00022989"/>
    </source>
</evidence>
<evidence type="ECO:0000256" key="5">
    <source>
        <dbReference type="ARBA" id="ARBA00023040"/>
    </source>
</evidence>
<comment type="similarity">
    <text evidence="10">Belongs to the G-protein coupled receptor 1 family.</text>
</comment>
<protein>
    <submittedName>
        <fullName evidence="14">Probable G-protein coupled receptor No9-like</fullName>
    </submittedName>
</protein>
<evidence type="ECO:0000256" key="10">
    <source>
        <dbReference type="RuleBase" id="RU000688"/>
    </source>
</evidence>